<dbReference type="Proteomes" id="UP000001640">
    <property type="component" value="Chromosome 1"/>
</dbReference>
<gene>
    <name evidence="2" type="primary">NCAS0A07020</name>
    <name evidence="2" type="ordered locus">NCAS_0A07020</name>
</gene>
<dbReference type="AlphaFoldDB" id="G0V712"/>
<dbReference type="GeneID" id="96900739"/>
<dbReference type="FunCoup" id="G0V712">
    <property type="interactions" value="14"/>
</dbReference>
<dbReference type="RefSeq" id="XP_003673641.1">
    <property type="nucleotide sequence ID" value="XM_003673593.1"/>
</dbReference>
<reference evidence="2 3" key="1">
    <citation type="journal article" date="2011" name="Proc. Natl. Acad. Sci. U.S.A.">
        <title>Evolutionary erosion of yeast sex chromosomes by mating-type switching accidents.</title>
        <authorList>
            <person name="Gordon J.L."/>
            <person name="Armisen D."/>
            <person name="Proux-Wera E."/>
            <person name="Oheigeartaigh S.S."/>
            <person name="Byrne K.P."/>
            <person name="Wolfe K.H."/>
        </authorList>
    </citation>
    <scope>NUCLEOTIDE SEQUENCE [LARGE SCALE GENOMIC DNA]</scope>
    <source>
        <strain evidence="3">ATCC 76901 / BCRC 22586 / CBS 4309 / NBRC 1992 / NRRL Y-12630</strain>
    </source>
</reference>
<dbReference type="InParanoid" id="G0V712"/>
<keyword evidence="3" id="KW-1185">Reference proteome</keyword>
<feature type="signal peptide" evidence="1">
    <location>
        <begin position="1"/>
        <end position="24"/>
    </location>
</feature>
<evidence type="ECO:0000256" key="1">
    <source>
        <dbReference type="SAM" id="SignalP"/>
    </source>
</evidence>
<proteinExistence type="predicted"/>
<dbReference type="HOGENOM" id="CLU_062488_0_0_1"/>
<name>G0V712_NAUCA</name>
<keyword evidence="1" id="KW-0732">Signal</keyword>
<accession>G0V712</accession>
<evidence type="ECO:0000313" key="3">
    <source>
        <dbReference type="Proteomes" id="UP000001640"/>
    </source>
</evidence>
<dbReference type="OrthoDB" id="4063341at2759"/>
<organism evidence="2 3">
    <name type="scientific">Naumovozyma castellii</name>
    <name type="common">Yeast</name>
    <name type="synonym">Saccharomyces castellii</name>
    <dbReference type="NCBI Taxonomy" id="27288"/>
    <lineage>
        <taxon>Eukaryota</taxon>
        <taxon>Fungi</taxon>
        <taxon>Dikarya</taxon>
        <taxon>Ascomycota</taxon>
        <taxon>Saccharomycotina</taxon>
        <taxon>Saccharomycetes</taxon>
        <taxon>Saccharomycetales</taxon>
        <taxon>Saccharomycetaceae</taxon>
        <taxon>Naumovozyma</taxon>
    </lineage>
</organism>
<sequence>MHLICLRAPLHLSFLLTPLIKVVAIKESVKSRLYMAFYQQSNGPSLLESKGLQRILRRVRFIIENVFLRTSAITTASLKKLELLYGIPLLLLLKEWQQRINTEEWLRQLHSIRNTLRIKSLVQIYTKHGKSIIQTIISLCGKIPTWAITYIGIESICRHILPRLEGFSKLLGEHHPNRIMQLLLCLTLVLLYRKQKYVPIFIRRMFFGKRRLLTDFLMIYSIKNLLCLPNTLKKIFKVGSTDNESPSTSMNRQSLFYYKLNEIERPSNLTTTIQPHVDKLNEIYELRSQNYRSSSHILDVLLNSHVIRNIVPSMKWALWRRLLVYVVNLNSQPLYCAKKPTNNYRQYNKLMESSALMLGFFFLDRDNSMVIKPEFLKKLFQLAMNAYLDVSILDIFPAIQIS</sequence>
<reference key="2">
    <citation type="submission" date="2011-08" db="EMBL/GenBank/DDBJ databases">
        <title>Genome sequence of Naumovozyma castellii.</title>
        <authorList>
            <person name="Gordon J.L."/>
            <person name="Armisen D."/>
            <person name="Proux-Wera E."/>
            <person name="OhEigeartaigh S.S."/>
            <person name="Byrne K.P."/>
            <person name="Wolfe K.H."/>
        </authorList>
    </citation>
    <scope>NUCLEOTIDE SEQUENCE</scope>
    <source>
        <strain>Type strain:CBS 4309</strain>
    </source>
</reference>
<protein>
    <recommendedName>
        <fullName evidence="4">Peroxisomal membrane protein PEX16</fullName>
    </recommendedName>
</protein>
<dbReference type="KEGG" id="ncs:NCAS_0A07020"/>
<feature type="chain" id="PRO_5003410625" description="Peroxisomal membrane protein PEX16" evidence="1">
    <location>
        <begin position="25"/>
        <end position="402"/>
    </location>
</feature>
<dbReference type="eggNOG" id="ENOG502S3DC">
    <property type="taxonomic scope" value="Eukaryota"/>
</dbReference>
<dbReference type="EMBL" id="HE576752">
    <property type="protein sequence ID" value="CCC67260.1"/>
    <property type="molecule type" value="Genomic_DNA"/>
</dbReference>
<evidence type="ECO:0008006" key="4">
    <source>
        <dbReference type="Google" id="ProtNLM"/>
    </source>
</evidence>
<evidence type="ECO:0000313" key="2">
    <source>
        <dbReference type="EMBL" id="CCC67260.1"/>
    </source>
</evidence>